<feature type="region of interest" description="Disordered" evidence="2">
    <location>
        <begin position="69"/>
        <end position="108"/>
    </location>
</feature>
<feature type="domain" description="CCHC-type" evidence="3">
    <location>
        <begin position="147"/>
        <end position="162"/>
    </location>
</feature>
<dbReference type="CDD" id="cd04458">
    <property type="entry name" value="CSP_CDS"/>
    <property type="match status" value="1"/>
</dbReference>
<evidence type="ECO:0000256" key="2">
    <source>
        <dbReference type="SAM" id="MobiDB-lite"/>
    </source>
</evidence>
<proteinExistence type="predicted"/>
<dbReference type="AlphaFoldDB" id="A0A498KMB4"/>
<feature type="domain" description="CCHC-type" evidence="3">
    <location>
        <begin position="120"/>
        <end position="135"/>
    </location>
</feature>
<dbReference type="SMART" id="SM00343">
    <property type="entry name" value="ZnF_C2HC"/>
    <property type="match status" value="4"/>
</dbReference>
<dbReference type="SMART" id="SM00357">
    <property type="entry name" value="CSP"/>
    <property type="match status" value="1"/>
</dbReference>
<dbReference type="GO" id="GO:0003676">
    <property type="term" value="F:nucleic acid binding"/>
    <property type="evidence" value="ECO:0007669"/>
    <property type="project" value="InterPro"/>
</dbReference>
<evidence type="ECO:0000313" key="6">
    <source>
        <dbReference type="Proteomes" id="UP000290289"/>
    </source>
</evidence>
<dbReference type="GO" id="GO:0008270">
    <property type="term" value="F:zinc ion binding"/>
    <property type="evidence" value="ECO:0007669"/>
    <property type="project" value="UniProtKB-KW"/>
</dbReference>
<keyword evidence="1" id="KW-0479">Metal-binding</keyword>
<dbReference type="InterPro" id="IPR012340">
    <property type="entry name" value="NA-bd_OB-fold"/>
</dbReference>
<dbReference type="InterPro" id="IPR019844">
    <property type="entry name" value="CSD_CS"/>
</dbReference>
<dbReference type="PROSITE" id="PS50158">
    <property type="entry name" value="ZF_CCHC"/>
    <property type="match status" value="4"/>
</dbReference>
<dbReference type="PRINTS" id="PR00050">
    <property type="entry name" value="COLDSHOCK"/>
</dbReference>
<keyword evidence="1" id="KW-0862">Zinc</keyword>
<evidence type="ECO:0000313" key="5">
    <source>
        <dbReference type="EMBL" id="RXI06453.1"/>
    </source>
</evidence>
<evidence type="ECO:0000259" key="3">
    <source>
        <dbReference type="PROSITE" id="PS50158"/>
    </source>
</evidence>
<dbReference type="Gene3D" id="2.40.50.140">
    <property type="entry name" value="Nucleic acid-binding proteins"/>
    <property type="match status" value="1"/>
</dbReference>
<dbReference type="SUPFAM" id="SSF57756">
    <property type="entry name" value="Retrovirus zinc finger-like domains"/>
    <property type="match status" value="2"/>
</dbReference>
<sequence>MAEERSTGKVRWFNDVKGYGFITPDAGGEDLFVHQSSIRSDGFRTVAEGESVEFLIDFGDDGKTKAIDVTGPDGAPLIGNKKESFGHSGGRGGGGGGSGFSGGWRGGDRRNGGGSGGDGCYSCGEPGHMARDCRQGGGGGGAAGGGCFTCGGYGHVARACPNGSIGGGGGGGGGGCYKCGAFGHLARDCATGGGSGGAGACYSCGAYGHMARDCSSGGGDGGARGGGRYGFSSGSGALLPASINRDMTSARDNSGRNLLYALLGSVVQEFLLSPVEAALYKK</sequence>
<evidence type="ECO:0000259" key="4">
    <source>
        <dbReference type="PROSITE" id="PS51857"/>
    </source>
</evidence>
<organism evidence="5 6">
    <name type="scientific">Malus domestica</name>
    <name type="common">Apple</name>
    <name type="synonym">Pyrus malus</name>
    <dbReference type="NCBI Taxonomy" id="3750"/>
    <lineage>
        <taxon>Eukaryota</taxon>
        <taxon>Viridiplantae</taxon>
        <taxon>Streptophyta</taxon>
        <taxon>Embryophyta</taxon>
        <taxon>Tracheophyta</taxon>
        <taxon>Spermatophyta</taxon>
        <taxon>Magnoliopsida</taxon>
        <taxon>eudicotyledons</taxon>
        <taxon>Gunneridae</taxon>
        <taxon>Pentapetalae</taxon>
        <taxon>rosids</taxon>
        <taxon>fabids</taxon>
        <taxon>Rosales</taxon>
        <taxon>Rosaceae</taxon>
        <taxon>Amygdaloideae</taxon>
        <taxon>Maleae</taxon>
        <taxon>Malus</taxon>
    </lineage>
</organism>
<evidence type="ECO:0000256" key="1">
    <source>
        <dbReference type="PROSITE-ProRule" id="PRU00047"/>
    </source>
</evidence>
<dbReference type="PANTHER" id="PTHR46565:SF20">
    <property type="entry name" value="COLD SHOCK DOMAIN-CONTAINING PROTEIN 4"/>
    <property type="match status" value="1"/>
</dbReference>
<feature type="domain" description="CCHC-type" evidence="3">
    <location>
        <begin position="176"/>
        <end position="189"/>
    </location>
</feature>
<dbReference type="PROSITE" id="PS51857">
    <property type="entry name" value="CSD_2"/>
    <property type="match status" value="1"/>
</dbReference>
<gene>
    <name evidence="5" type="ORF">DVH24_018495</name>
</gene>
<comment type="caution">
    <text evidence="5">The sequence shown here is derived from an EMBL/GenBank/DDBJ whole genome shotgun (WGS) entry which is preliminary data.</text>
</comment>
<dbReference type="STRING" id="3750.A0A498KMB4"/>
<protein>
    <submittedName>
        <fullName evidence="5">Uncharacterized protein</fullName>
    </submittedName>
</protein>
<dbReference type="SUPFAM" id="SSF50249">
    <property type="entry name" value="Nucleic acid-binding proteins"/>
    <property type="match status" value="1"/>
</dbReference>
<dbReference type="InterPro" id="IPR002059">
    <property type="entry name" value="CSP_DNA-bd"/>
</dbReference>
<dbReference type="InterPro" id="IPR036875">
    <property type="entry name" value="Znf_CCHC_sf"/>
</dbReference>
<dbReference type="Proteomes" id="UP000290289">
    <property type="component" value="Chromosome 2"/>
</dbReference>
<dbReference type="InterPro" id="IPR011129">
    <property type="entry name" value="CSD"/>
</dbReference>
<feature type="domain" description="CSD" evidence="4">
    <location>
        <begin position="5"/>
        <end position="71"/>
    </location>
</feature>
<dbReference type="InterPro" id="IPR001878">
    <property type="entry name" value="Znf_CCHC"/>
</dbReference>
<keyword evidence="6" id="KW-1185">Reference proteome</keyword>
<name>A0A498KMB4_MALDO</name>
<keyword evidence="1" id="KW-0863">Zinc-finger</keyword>
<reference evidence="5 6" key="1">
    <citation type="submission" date="2018-10" db="EMBL/GenBank/DDBJ databases">
        <title>A high-quality apple genome assembly.</title>
        <authorList>
            <person name="Hu J."/>
        </authorList>
    </citation>
    <scope>NUCLEOTIDE SEQUENCE [LARGE SCALE GENOMIC DNA]</scope>
    <source>
        <strain evidence="6">cv. HFTH1</strain>
        <tissue evidence="5">Young leaf</tissue>
    </source>
</reference>
<dbReference type="Gene3D" id="4.10.60.10">
    <property type="entry name" value="Zinc finger, CCHC-type"/>
    <property type="match status" value="2"/>
</dbReference>
<feature type="compositionally biased region" description="Gly residues" evidence="2">
    <location>
        <begin position="87"/>
        <end position="105"/>
    </location>
</feature>
<dbReference type="PANTHER" id="PTHR46565">
    <property type="entry name" value="COLD SHOCK DOMAIN PROTEIN 2"/>
    <property type="match status" value="1"/>
</dbReference>
<dbReference type="PROSITE" id="PS00352">
    <property type="entry name" value="CSD_1"/>
    <property type="match status" value="1"/>
</dbReference>
<dbReference type="EMBL" id="RDQH01000328">
    <property type="protein sequence ID" value="RXI06453.1"/>
    <property type="molecule type" value="Genomic_DNA"/>
</dbReference>
<feature type="domain" description="CCHC-type" evidence="3">
    <location>
        <begin position="201"/>
        <end position="214"/>
    </location>
</feature>
<accession>A0A498KMB4</accession>
<dbReference type="Pfam" id="PF00098">
    <property type="entry name" value="zf-CCHC"/>
    <property type="match status" value="4"/>
</dbReference>
<dbReference type="Pfam" id="PF00313">
    <property type="entry name" value="CSD"/>
    <property type="match status" value="1"/>
</dbReference>